<dbReference type="AlphaFoldDB" id="A0A4P6MNR2"/>
<proteinExistence type="predicted"/>
<dbReference type="Proteomes" id="UP000289326">
    <property type="component" value="Chromosome"/>
</dbReference>
<evidence type="ECO:0000313" key="2">
    <source>
        <dbReference type="Proteomes" id="UP000289326"/>
    </source>
</evidence>
<dbReference type="KEGG" id="mphi:EG856_01865"/>
<dbReference type="PROSITE" id="PS51257">
    <property type="entry name" value="PROKAR_LIPOPROTEIN"/>
    <property type="match status" value="1"/>
</dbReference>
<evidence type="ECO:0008006" key="3">
    <source>
        <dbReference type="Google" id="ProtNLM"/>
    </source>
</evidence>
<dbReference type="EMBL" id="CP034841">
    <property type="protein sequence ID" value="QBF34663.1"/>
    <property type="molecule type" value="Genomic_DNA"/>
</dbReference>
<dbReference type="RefSeq" id="WP_130429440.1">
    <property type="nucleotide sequence ID" value="NZ_CP034841.1"/>
</dbReference>
<reference evidence="1 2" key="1">
    <citation type="submission" date="2019-01" db="EMBL/GenBank/DDBJ databases">
        <title>Complete sequence and annotation of the Mycoplasma phocirhinis strain 852T genome.</title>
        <authorList>
            <person name="Frasca S.Jr."/>
            <person name="Kutish G.F."/>
            <person name="Castellanos Gell J."/>
            <person name="Michaels D.L."/>
            <person name="Brown D.R."/>
        </authorList>
    </citation>
    <scope>NUCLEOTIDE SEQUENCE [LARGE SCALE GENOMIC DNA]</scope>
    <source>
        <strain evidence="1 2">852</strain>
    </source>
</reference>
<accession>A0A4P6MNR2</accession>
<name>A0A4P6MNR2_9BACT</name>
<sequence length="426" mass="49556">MNKKLILSLATVSIISPISVVSCSNPFKDSQAIKNAKFQFEHNNIFKNKSFAQFQSQYLNKLYPQDSEQQKQDYIHVSNVFRQFFNNLDNILFFDSQLFHQKYILLGNELNNTYTANAKDGKKETKFVSLTKQSLIALMEYMYANTPYSYNVLNKVWDNTLYRDINKLENKIEFKFENSPANPQINNISIIPNEVYEMFKSNEFRLSPNLETFKLAYRKIIDTYQVLINNISEQEQVIQKALAPIYYVLQNPTPERYINENYASDVSGKYALIKPDAFKFLGQSSQRIIEFASDPDAYYAKLNAQNYINEAFNKADTKFKQTFDLAIQAWKQGIGKYGFAQLIAFSLYLNNPTNIQILAFNKANTKTYLIEYTFGQNKYLFDPIADYQNQDKTSLTIYSNKQQLQQQGYTLSEDTLSALNVESVWK</sequence>
<dbReference type="OrthoDB" id="397517at2"/>
<protein>
    <recommendedName>
        <fullName evidence="3">Lipoprotein</fullName>
    </recommendedName>
</protein>
<organism evidence="1 2">
    <name type="scientific">Mycoplasmopsis phocirhinis</name>
    <dbReference type="NCBI Taxonomy" id="142650"/>
    <lineage>
        <taxon>Bacteria</taxon>
        <taxon>Bacillati</taxon>
        <taxon>Mycoplasmatota</taxon>
        <taxon>Mycoplasmoidales</taxon>
        <taxon>Metamycoplasmataceae</taxon>
        <taxon>Mycoplasmopsis</taxon>
    </lineage>
</organism>
<evidence type="ECO:0000313" key="1">
    <source>
        <dbReference type="EMBL" id="QBF34663.1"/>
    </source>
</evidence>
<keyword evidence="2" id="KW-1185">Reference proteome</keyword>
<gene>
    <name evidence="1" type="ORF">EG856_01865</name>
</gene>